<dbReference type="Proteomes" id="UP000240429">
    <property type="component" value="Unassembled WGS sequence"/>
</dbReference>
<dbReference type="RefSeq" id="WP_107014401.1">
    <property type="nucleotide sequence ID" value="NZ_KZ679038.1"/>
</dbReference>
<organism evidence="2 3">
    <name type="scientific">Streptomyces dioscori</name>
    <dbReference type="NCBI Taxonomy" id="2109333"/>
    <lineage>
        <taxon>Bacteria</taxon>
        <taxon>Bacillati</taxon>
        <taxon>Actinomycetota</taxon>
        <taxon>Actinomycetes</taxon>
        <taxon>Kitasatosporales</taxon>
        <taxon>Streptomycetaceae</taxon>
        <taxon>Streptomyces</taxon>
        <taxon>Streptomyces aurantiacus group</taxon>
    </lineage>
</organism>
<evidence type="ECO:0000313" key="2">
    <source>
        <dbReference type="EMBL" id="PSM44647.1"/>
    </source>
</evidence>
<comment type="caution">
    <text evidence="2">The sequence shown here is derived from an EMBL/GenBank/DDBJ whole genome shotgun (WGS) entry which is preliminary data.</text>
</comment>
<evidence type="ECO:0000313" key="3">
    <source>
        <dbReference type="Proteomes" id="UP000240429"/>
    </source>
</evidence>
<sequence>MVIAVAVLLLPGLAVLLYAMDRLEDGMRRAASAGRHARGRHLRLVHSSIGRRGSHEGARMQSSGRDVA</sequence>
<reference evidence="2 3" key="1">
    <citation type="submission" date="2018-03" db="EMBL/GenBank/DDBJ databases">
        <title>Streptomyces dioscori sp. nov., a novel endophytic actinobacterium isolated from bulbil of Dioscorea bulbifera L.</title>
        <authorList>
            <person name="Zhikuan W."/>
        </authorList>
    </citation>
    <scope>NUCLEOTIDE SEQUENCE [LARGE SCALE GENOMIC DNA]</scope>
    <source>
        <strain evidence="2 3">A217</strain>
    </source>
</reference>
<gene>
    <name evidence="2" type="ORF">C6Y14_00400</name>
</gene>
<dbReference type="EMBL" id="PYBJ01000001">
    <property type="protein sequence ID" value="PSM44647.1"/>
    <property type="molecule type" value="Genomic_DNA"/>
</dbReference>
<feature type="region of interest" description="Disordered" evidence="1">
    <location>
        <begin position="44"/>
        <end position="68"/>
    </location>
</feature>
<evidence type="ECO:0000256" key="1">
    <source>
        <dbReference type="SAM" id="MobiDB-lite"/>
    </source>
</evidence>
<keyword evidence="3" id="KW-1185">Reference proteome</keyword>
<accession>A0A2P8QEI0</accession>
<proteinExistence type="predicted"/>
<protein>
    <submittedName>
        <fullName evidence="2">Uncharacterized protein</fullName>
    </submittedName>
</protein>
<name>A0A2P8QEI0_9ACTN</name>
<dbReference type="AlphaFoldDB" id="A0A2P8QEI0"/>